<name>A0ABN1I853_9GAMM</name>
<dbReference type="PANTHER" id="PTHR41533">
    <property type="entry name" value="L,D-TRANSPEPTIDASE HI_1667-RELATED"/>
    <property type="match status" value="1"/>
</dbReference>
<feature type="chain" id="PRO_5045154406" description="L,D-TPase catalytic domain-containing protein" evidence="8">
    <location>
        <begin position="16"/>
        <end position="561"/>
    </location>
</feature>
<evidence type="ECO:0000313" key="11">
    <source>
        <dbReference type="Proteomes" id="UP001499915"/>
    </source>
</evidence>
<evidence type="ECO:0000256" key="7">
    <source>
        <dbReference type="PROSITE-ProRule" id="PRU01373"/>
    </source>
</evidence>
<feature type="signal peptide" evidence="8">
    <location>
        <begin position="1"/>
        <end position="15"/>
    </location>
</feature>
<comment type="caution">
    <text evidence="10">The sequence shown here is derived from an EMBL/GenBank/DDBJ whole genome shotgun (WGS) entry which is preliminary data.</text>
</comment>
<dbReference type="Pfam" id="PF01471">
    <property type="entry name" value="PG_binding_1"/>
    <property type="match status" value="1"/>
</dbReference>
<evidence type="ECO:0000256" key="8">
    <source>
        <dbReference type="SAM" id="SignalP"/>
    </source>
</evidence>
<dbReference type="InterPro" id="IPR005490">
    <property type="entry name" value="LD_TPept_cat_dom"/>
</dbReference>
<keyword evidence="4 7" id="KW-0133">Cell shape</keyword>
<dbReference type="SUPFAM" id="SSF141523">
    <property type="entry name" value="L,D-transpeptidase catalytic domain-like"/>
    <property type="match status" value="1"/>
</dbReference>
<dbReference type="Proteomes" id="UP001499915">
    <property type="component" value="Unassembled WGS sequence"/>
</dbReference>
<dbReference type="EMBL" id="BAAAET010000003">
    <property type="protein sequence ID" value="GAA0696187.1"/>
    <property type="molecule type" value="Genomic_DNA"/>
</dbReference>
<sequence length="561" mass="62493">MLSLLLTLSPPLAVAAMSPGEHLQQLLVAGRQGVLPGVMIEQWTDLQRLYEQRDWQLIWSDANGAPLAMRRQQLAAWVVLSHAHGLDPRDYGVERLSYAGAGYADLPSSLALSAAGSVPQLSGEVLLNDLLMSHAFIRLAQDLSGSRLDLSQIDPLWRLPPKSLDPVALLQRLEQGVSVDQLLSELLPRSAEYARLVTLHQELTLQAQQPYQPAELPTGLLRAGDRHPGVVQLRDWLSHQGVLNAAESSLEEEARYTDRVAEAVRQYQQQQGLKVDGIYGPDTRAAMLTSPAQKLQQVRANLARWRALPVSLGDRYLLVRTASFSLDLVEQGQVVERHAIITGRPARPSLSFATEVDKLILNPSWTVPFRLAVEDLLPKQQQDPDYFERLGIEVLALQDGHWKPVDSASIDWSGLSRQNFRYLLRQRPGPHNSLGRIRFGMANPHSIFLHDTPQQSLFEARSRAFSSGCIRVQGIGQLAQTLLGEASLETQLSEETTRHLPLAQPLPVYLVYLSVWVDEQQQAHFYADLYGTDARMNAVLGPQPQPPSPQLMQLAQKLLKK</sequence>
<feature type="active site" description="Nucleophile" evidence="7">
    <location>
        <position position="469"/>
    </location>
</feature>
<dbReference type="InterPro" id="IPR036365">
    <property type="entry name" value="PGBD-like_sf"/>
</dbReference>
<proteinExistence type="inferred from homology"/>
<dbReference type="InterPro" id="IPR036366">
    <property type="entry name" value="PGBDSf"/>
</dbReference>
<dbReference type="PANTHER" id="PTHR41533:SF2">
    <property type="entry name" value="BLR7131 PROTEIN"/>
    <property type="match status" value="1"/>
</dbReference>
<evidence type="ECO:0000256" key="1">
    <source>
        <dbReference type="ARBA" id="ARBA00004752"/>
    </source>
</evidence>
<protein>
    <recommendedName>
        <fullName evidence="9">L,D-TPase catalytic domain-containing protein</fullName>
    </recommendedName>
</protein>
<accession>A0ABN1I853</accession>
<dbReference type="Gene3D" id="1.10.101.10">
    <property type="entry name" value="PGBD-like superfamily/PGBD"/>
    <property type="match status" value="1"/>
</dbReference>
<keyword evidence="11" id="KW-1185">Reference proteome</keyword>
<dbReference type="Pfam" id="PF20142">
    <property type="entry name" value="Scaffold"/>
    <property type="match status" value="1"/>
</dbReference>
<feature type="active site" description="Proton donor/acceptor" evidence="7">
    <location>
        <position position="450"/>
    </location>
</feature>
<dbReference type="InterPro" id="IPR045380">
    <property type="entry name" value="LD_TPept_scaffold_dom"/>
</dbReference>
<keyword evidence="5 7" id="KW-0573">Peptidoglycan synthesis</keyword>
<reference evidence="10 11" key="1">
    <citation type="journal article" date="2019" name="Int. J. Syst. Evol. Microbiol.">
        <title>The Global Catalogue of Microorganisms (GCM) 10K type strain sequencing project: providing services to taxonomists for standard genome sequencing and annotation.</title>
        <authorList>
            <consortium name="The Broad Institute Genomics Platform"/>
            <consortium name="The Broad Institute Genome Sequencing Center for Infectious Disease"/>
            <person name="Wu L."/>
            <person name="Ma J."/>
        </authorList>
    </citation>
    <scope>NUCLEOTIDE SEQUENCE [LARGE SCALE GENOMIC DNA]</scope>
    <source>
        <strain evidence="10 11">JCM 15134</strain>
    </source>
</reference>
<comment type="similarity">
    <text evidence="2">Belongs to the YkuD family.</text>
</comment>
<gene>
    <name evidence="10" type="ORF">GCM10009104_25190</name>
</gene>
<evidence type="ECO:0000313" key="10">
    <source>
        <dbReference type="EMBL" id="GAA0696187.1"/>
    </source>
</evidence>
<evidence type="ECO:0000256" key="2">
    <source>
        <dbReference type="ARBA" id="ARBA00005992"/>
    </source>
</evidence>
<organism evidence="10 11">
    <name type="scientific">Marinobacterium maritimum</name>
    <dbReference type="NCBI Taxonomy" id="500162"/>
    <lineage>
        <taxon>Bacteria</taxon>
        <taxon>Pseudomonadati</taxon>
        <taxon>Pseudomonadota</taxon>
        <taxon>Gammaproteobacteria</taxon>
        <taxon>Oceanospirillales</taxon>
        <taxon>Oceanospirillaceae</taxon>
        <taxon>Marinobacterium</taxon>
    </lineage>
</organism>
<comment type="pathway">
    <text evidence="1 7">Cell wall biogenesis; peptidoglycan biosynthesis.</text>
</comment>
<dbReference type="PROSITE" id="PS52029">
    <property type="entry name" value="LD_TPASE"/>
    <property type="match status" value="1"/>
</dbReference>
<dbReference type="CDD" id="cd16913">
    <property type="entry name" value="YkuD_like"/>
    <property type="match status" value="1"/>
</dbReference>
<dbReference type="Gene3D" id="2.40.440.10">
    <property type="entry name" value="L,D-transpeptidase catalytic domain-like"/>
    <property type="match status" value="1"/>
</dbReference>
<feature type="domain" description="L,D-TPase catalytic" evidence="9">
    <location>
        <begin position="315"/>
        <end position="493"/>
    </location>
</feature>
<keyword evidence="8" id="KW-0732">Signal</keyword>
<dbReference type="InterPro" id="IPR038063">
    <property type="entry name" value="Transpep_catalytic_dom"/>
</dbReference>
<evidence type="ECO:0000259" key="9">
    <source>
        <dbReference type="PROSITE" id="PS52029"/>
    </source>
</evidence>
<keyword evidence="6 7" id="KW-0961">Cell wall biogenesis/degradation</keyword>
<evidence type="ECO:0000256" key="4">
    <source>
        <dbReference type="ARBA" id="ARBA00022960"/>
    </source>
</evidence>
<dbReference type="InterPro" id="IPR052905">
    <property type="entry name" value="LD-transpeptidase_YkuD-like"/>
</dbReference>
<evidence type="ECO:0000256" key="5">
    <source>
        <dbReference type="ARBA" id="ARBA00022984"/>
    </source>
</evidence>
<evidence type="ECO:0000256" key="6">
    <source>
        <dbReference type="ARBA" id="ARBA00023316"/>
    </source>
</evidence>
<dbReference type="InterPro" id="IPR002477">
    <property type="entry name" value="Peptidoglycan-bd-like"/>
</dbReference>
<keyword evidence="3" id="KW-0808">Transferase</keyword>
<evidence type="ECO:0000256" key="3">
    <source>
        <dbReference type="ARBA" id="ARBA00022679"/>
    </source>
</evidence>
<dbReference type="Pfam" id="PF03734">
    <property type="entry name" value="YkuD"/>
    <property type="match status" value="1"/>
</dbReference>
<dbReference type="SUPFAM" id="SSF47090">
    <property type="entry name" value="PGBD-like"/>
    <property type="match status" value="1"/>
</dbReference>